<evidence type="ECO:0000256" key="1">
    <source>
        <dbReference type="ARBA" id="ARBA00007452"/>
    </source>
</evidence>
<comment type="caution">
    <text evidence="8">The sequence shown here is derived from an EMBL/GenBank/DDBJ whole genome shotgun (WGS) entry which is preliminary data.</text>
</comment>
<evidence type="ECO:0000256" key="2">
    <source>
        <dbReference type="ARBA" id="ARBA00021310"/>
    </source>
</evidence>
<dbReference type="HAMAP" id="MF_00201">
    <property type="entry name" value="RecO"/>
    <property type="match status" value="1"/>
</dbReference>
<proteinExistence type="inferred from homology"/>
<dbReference type="EMBL" id="VSSQ01011368">
    <property type="protein sequence ID" value="MPM46667.1"/>
    <property type="molecule type" value="Genomic_DNA"/>
</dbReference>
<dbReference type="SUPFAM" id="SSF57863">
    <property type="entry name" value="ArfGap/RecO-like zinc finger"/>
    <property type="match status" value="1"/>
</dbReference>
<dbReference type="AlphaFoldDB" id="A0A645A0T4"/>
<gene>
    <name evidence="8" type="primary">recO_26</name>
    <name evidence="8" type="ORF">SDC9_93372</name>
</gene>
<dbReference type="GO" id="GO:0006302">
    <property type="term" value="P:double-strand break repair"/>
    <property type="evidence" value="ECO:0007669"/>
    <property type="project" value="TreeGrafter"/>
</dbReference>
<dbReference type="NCBIfam" id="TIGR00613">
    <property type="entry name" value="reco"/>
    <property type="match status" value="1"/>
</dbReference>
<keyword evidence="3" id="KW-0227">DNA damage</keyword>
<dbReference type="Gene3D" id="2.40.50.140">
    <property type="entry name" value="Nucleic acid-binding proteins"/>
    <property type="match status" value="1"/>
</dbReference>
<evidence type="ECO:0000256" key="6">
    <source>
        <dbReference type="ARBA" id="ARBA00033409"/>
    </source>
</evidence>
<evidence type="ECO:0000256" key="3">
    <source>
        <dbReference type="ARBA" id="ARBA00022763"/>
    </source>
</evidence>
<dbReference type="Pfam" id="PF11967">
    <property type="entry name" value="RecO_N"/>
    <property type="match status" value="1"/>
</dbReference>
<evidence type="ECO:0000313" key="8">
    <source>
        <dbReference type="EMBL" id="MPM46667.1"/>
    </source>
</evidence>
<dbReference type="InterPro" id="IPR037278">
    <property type="entry name" value="ARFGAP/RecO"/>
</dbReference>
<protein>
    <recommendedName>
        <fullName evidence="2">DNA repair protein RecO</fullName>
    </recommendedName>
    <alternativeName>
        <fullName evidence="6">Recombination protein O</fullName>
    </alternativeName>
</protein>
<reference evidence="8" key="1">
    <citation type="submission" date="2019-08" db="EMBL/GenBank/DDBJ databases">
        <authorList>
            <person name="Kucharzyk K."/>
            <person name="Murdoch R.W."/>
            <person name="Higgins S."/>
            <person name="Loffler F."/>
        </authorList>
    </citation>
    <scope>NUCLEOTIDE SEQUENCE</scope>
</reference>
<dbReference type="InterPro" id="IPR003717">
    <property type="entry name" value="RecO"/>
</dbReference>
<dbReference type="PANTHER" id="PTHR33991">
    <property type="entry name" value="DNA REPAIR PROTEIN RECO"/>
    <property type="match status" value="1"/>
</dbReference>
<dbReference type="GO" id="GO:0006310">
    <property type="term" value="P:DNA recombination"/>
    <property type="evidence" value="ECO:0007669"/>
    <property type="project" value="UniProtKB-KW"/>
</dbReference>
<evidence type="ECO:0000256" key="4">
    <source>
        <dbReference type="ARBA" id="ARBA00023172"/>
    </source>
</evidence>
<feature type="domain" description="DNA replication/recombination mediator RecO N-terminal" evidence="7">
    <location>
        <begin position="2"/>
        <end position="58"/>
    </location>
</feature>
<dbReference type="Gene3D" id="1.20.1440.120">
    <property type="entry name" value="Recombination protein O, C-terminal domain"/>
    <property type="match status" value="1"/>
</dbReference>
<organism evidence="8">
    <name type="scientific">bioreactor metagenome</name>
    <dbReference type="NCBI Taxonomy" id="1076179"/>
    <lineage>
        <taxon>unclassified sequences</taxon>
        <taxon>metagenomes</taxon>
        <taxon>ecological metagenomes</taxon>
    </lineage>
</organism>
<dbReference type="InterPro" id="IPR012340">
    <property type="entry name" value="NA-bd_OB-fold"/>
</dbReference>
<keyword evidence="4" id="KW-0233">DNA recombination</keyword>
<dbReference type="PANTHER" id="PTHR33991:SF1">
    <property type="entry name" value="DNA REPAIR PROTEIN RECO"/>
    <property type="match status" value="1"/>
</dbReference>
<evidence type="ECO:0000259" key="7">
    <source>
        <dbReference type="Pfam" id="PF11967"/>
    </source>
</evidence>
<sequence>MIWFYTEKLGKISAIAKGAKKNRSKYFSNTLTFTYGDYILYRGKGMYTLNEGTIIDSFQGILSDFDTISYASYLCELIDISMAEEESNRELFKELVTAFYLMKNNACDLETLARVFEMNILRATGYGLNLHKCSICKEPISSADYISIQYLGGVCTKCPKLNGMKVSPAAYNIIKYLNNLALEKSYRVTIPSNLKEEIEKLLGTIIAQSYIRKPKSLETLNFIKRSEKSE</sequence>
<dbReference type="GO" id="GO:0043590">
    <property type="term" value="C:bacterial nucleoid"/>
    <property type="evidence" value="ECO:0007669"/>
    <property type="project" value="TreeGrafter"/>
</dbReference>
<evidence type="ECO:0000256" key="5">
    <source>
        <dbReference type="ARBA" id="ARBA00023204"/>
    </source>
</evidence>
<dbReference type="SUPFAM" id="SSF50249">
    <property type="entry name" value="Nucleic acid-binding proteins"/>
    <property type="match status" value="1"/>
</dbReference>
<comment type="similarity">
    <text evidence="1">Belongs to the RecO family.</text>
</comment>
<name>A0A645A0T4_9ZZZZ</name>
<dbReference type="Pfam" id="PF02565">
    <property type="entry name" value="RecO_C"/>
    <property type="match status" value="1"/>
</dbReference>
<accession>A0A645A0T4</accession>
<dbReference type="InterPro" id="IPR042242">
    <property type="entry name" value="RecO_C"/>
</dbReference>
<keyword evidence="5" id="KW-0234">DNA repair</keyword>
<dbReference type="InterPro" id="IPR022572">
    <property type="entry name" value="DNA_rep/recomb_RecO_N"/>
</dbReference>